<comment type="subcellular location">
    <subcellularLocation>
        <location evidence="4">Cytoplasm</location>
    </subcellularLocation>
</comment>
<dbReference type="Proteomes" id="UP001297580">
    <property type="component" value="Chromosome"/>
</dbReference>
<evidence type="ECO:0000256" key="2">
    <source>
        <dbReference type="ARBA" id="ARBA00022723"/>
    </source>
</evidence>
<dbReference type="EMBL" id="CP133461">
    <property type="protein sequence ID" value="WMV76506.1"/>
    <property type="molecule type" value="Genomic_DNA"/>
</dbReference>
<dbReference type="SMART" id="SM00731">
    <property type="entry name" value="SprT"/>
    <property type="match status" value="1"/>
</dbReference>
<evidence type="ECO:0000313" key="6">
    <source>
        <dbReference type="EMBL" id="WMV76506.1"/>
    </source>
</evidence>
<feature type="active site" evidence="4">
    <location>
        <position position="68"/>
    </location>
</feature>
<dbReference type="Pfam" id="PF10263">
    <property type="entry name" value="SprT-like"/>
    <property type="match status" value="1"/>
</dbReference>
<evidence type="ECO:0000256" key="4">
    <source>
        <dbReference type="HAMAP-Rule" id="MF_00745"/>
    </source>
</evidence>
<keyword evidence="1 4" id="KW-0963">Cytoplasm</keyword>
<organism evidence="6 7">
    <name type="scientific">Geobacillus thermodenitrificans</name>
    <dbReference type="NCBI Taxonomy" id="33940"/>
    <lineage>
        <taxon>Bacteria</taxon>
        <taxon>Bacillati</taxon>
        <taxon>Bacillota</taxon>
        <taxon>Bacilli</taxon>
        <taxon>Bacillales</taxon>
        <taxon>Anoxybacillaceae</taxon>
        <taxon>Geobacillus</taxon>
    </lineage>
</organism>
<keyword evidence="7" id="KW-1185">Reference proteome</keyword>
<sequence>MDQKRLQALVEQISISIFGKPFRHTASFNPRLRTVGGRYVLQTHNIELNKKYYDMFGEEELIAIIKHELCHYHLHLEGKGYRHRDRDFRELLKKVGAPRYCRPLKQETKATKAIHTYICTSCGLVYNRKRRINTDRYVCGRCHGRLKLAEDETKQNILQKRG</sequence>
<gene>
    <name evidence="6" type="ORF">HSX42_01305</name>
</gene>
<evidence type="ECO:0000259" key="5">
    <source>
        <dbReference type="SMART" id="SM00731"/>
    </source>
</evidence>
<dbReference type="GeneID" id="87622202"/>
<protein>
    <recommendedName>
        <fullName evidence="4">Protein SprT-like</fullName>
    </recommendedName>
</protein>
<reference evidence="6 7" key="1">
    <citation type="submission" date="2023-08" db="EMBL/GenBank/DDBJ databases">
        <title>Complete genome sequence of Geobacillus thermodenitrificans K1041, a genetically tractable strain representative of the genus Geobacillus.</title>
        <authorList>
            <person name="Kani S."/>
            <person name="Suzuki H."/>
        </authorList>
    </citation>
    <scope>NUCLEOTIDE SEQUENCE [LARGE SCALE GENOMIC DNA]</scope>
    <source>
        <strain evidence="6 7">K1041</strain>
    </source>
</reference>
<evidence type="ECO:0000313" key="7">
    <source>
        <dbReference type="Proteomes" id="UP001297580"/>
    </source>
</evidence>
<dbReference type="InterPro" id="IPR023524">
    <property type="entry name" value="Uncharacterised_SprT-like"/>
</dbReference>
<keyword evidence="2 4" id="KW-0479">Metal-binding</keyword>
<dbReference type="NCBIfam" id="NF003339">
    <property type="entry name" value="PRK04351.1"/>
    <property type="match status" value="1"/>
</dbReference>
<dbReference type="RefSeq" id="WP_008881471.1">
    <property type="nucleotide sequence ID" value="NZ_CP017690.1"/>
</dbReference>
<proteinExistence type="inferred from homology"/>
<comment type="cofactor">
    <cofactor evidence="4">
        <name>Zn(2+)</name>
        <dbReference type="ChEBI" id="CHEBI:29105"/>
    </cofactor>
    <text evidence="4">Binds 1 zinc ion.</text>
</comment>
<dbReference type="HAMAP" id="MF_00745">
    <property type="entry name" value="SprT_like"/>
    <property type="match status" value="1"/>
</dbReference>
<dbReference type="Pfam" id="PF17283">
    <property type="entry name" value="Zn_ribbon_SprT"/>
    <property type="match status" value="1"/>
</dbReference>
<dbReference type="InterPro" id="IPR035240">
    <property type="entry name" value="SprT_Zn_ribbon"/>
</dbReference>
<name>A0ABY9QE20_GEOTD</name>
<feature type="binding site" evidence="4">
    <location>
        <position position="67"/>
    </location>
    <ligand>
        <name>Zn(2+)</name>
        <dbReference type="ChEBI" id="CHEBI:29105"/>
    </ligand>
</feature>
<feature type="binding site" evidence="4">
    <location>
        <position position="71"/>
    </location>
    <ligand>
        <name>Zn(2+)</name>
        <dbReference type="ChEBI" id="CHEBI:29105"/>
    </ligand>
</feature>
<comment type="similarity">
    <text evidence="4">Belongs to the SprT family.</text>
</comment>
<keyword evidence="3 4" id="KW-0862">Zinc</keyword>
<feature type="domain" description="SprT-like" evidence="5">
    <location>
        <begin position="4"/>
        <end position="149"/>
    </location>
</feature>
<accession>A0ABY9QE20</accession>
<evidence type="ECO:0000256" key="3">
    <source>
        <dbReference type="ARBA" id="ARBA00022833"/>
    </source>
</evidence>
<evidence type="ECO:0000256" key="1">
    <source>
        <dbReference type="ARBA" id="ARBA00022490"/>
    </source>
</evidence>
<dbReference type="InterPro" id="IPR006640">
    <property type="entry name" value="SprT-like_domain"/>
</dbReference>